<reference evidence="1 2" key="1">
    <citation type="submission" date="2018-07" db="EMBL/GenBank/DDBJ databases">
        <title>Genomic Encyclopedia of Type Strains, Phase III (KMG-III): the genomes of soil and plant-associated and newly described type strains.</title>
        <authorList>
            <person name="Whitman W."/>
        </authorList>
    </citation>
    <scope>NUCLEOTIDE SEQUENCE [LARGE SCALE GENOMIC DNA]</scope>
    <source>
        <strain evidence="1 2">CECT 7506</strain>
    </source>
</reference>
<keyword evidence="2" id="KW-1185">Reference proteome</keyword>
<sequence>MKVRITGHTDSDTMPWWYIDHIGETFEVVEDEEKPQYYLTGILEIEGTAYQRHIKKVDCEVVE</sequence>
<dbReference type="OrthoDB" id="2589702at2"/>
<organism evidence="1 2">
    <name type="scientific">Paenibacillus prosopidis</name>
    <dbReference type="NCBI Taxonomy" id="630520"/>
    <lineage>
        <taxon>Bacteria</taxon>
        <taxon>Bacillati</taxon>
        <taxon>Bacillota</taxon>
        <taxon>Bacilli</taxon>
        <taxon>Bacillales</taxon>
        <taxon>Paenibacillaceae</taxon>
        <taxon>Paenibacillus</taxon>
    </lineage>
</organism>
<evidence type="ECO:0000313" key="2">
    <source>
        <dbReference type="Proteomes" id="UP000252415"/>
    </source>
</evidence>
<accession>A0A368VVR9</accession>
<protein>
    <submittedName>
        <fullName evidence="1">Uncharacterized protein</fullName>
    </submittedName>
</protein>
<dbReference type="AlphaFoldDB" id="A0A368VVR9"/>
<dbReference type="EMBL" id="QPJD01000012">
    <property type="protein sequence ID" value="RCW44235.1"/>
    <property type="molecule type" value="Genomic_DNA"/>
</dbReference>
<proteinExistence type="predicted"/>
<dbReference type="Proteomes" id="UP000252415">
    <property type="component" value="Unassembled WGS sequence"/>
</dbReference>
<comment type="caution">
    <text evidence="1">The sequence shown here is derived from an EMBL/GenBank/DDBJ whole genome shotgun (WGS) entry which is preliminary data.</text>
</comment>
<dbReference type="RefSeq" id="WP_114381794.1">
    <property type="nucleotide sequence ID" value="NZ_QPJD01000012.1"/>
</dbReference>
<gene>
    <name evidence="1" type="ORF">DFP97_11299</name>
</gene>
<evidence type="ECO:0000313" key="1">
    <source>
        <dbReference type="EMBL" id="RCW44235.1"/>
    </source>
</evidence>
<name>A0A368VVR9_9BACL</name>